<comment type="caution">
    <text evidence="3">The sequence shown here is derived from an EMBL/GenBank/DDBJ whole genome shotgun (WGS) entry which is preliminary data.</text>
</comment>
<dbReference type="InterPro" id="IPR041726">
    <property type="entry name" value="ACAD10_11_N"/>
</dbReference>
<evidence type="ECO:0000256" key="1">
    <source>
        <dbReference type="SAM" id="MobiDB-lite"/>
    </source>
</evidence>
<gene>
    <name evidence="3" type="ORF">KHLLAP_LOCUS14283</name>
</gene>
<dbReference type="Gene3D" id="3.90.1200.10">
    <property type="match status" value="1"/>
</dbReference>
<name>A0AAI8W064_9PEZI</name>
<sequence>MAGPVRHPIDTKALERYISETVPEIELPLDVKQFGFGQSNPTYQLTSGPSGLRYVLRKKPPGKLLSQAAHKVEREHRILSALSSTPVPVPRTYCLCEDAGVLGTPFYVMSHVEGRIFEDAAMPSVSSPTERTALWRAAVTTLAALHAVDADAVGLGNFGKKGGFYARQLRTWRAICEAQAATRDVDTRAPVGAIPHFESLLEFFGEDADAMPRDRATLVHGDYKIDNLVFHPTEARVVGILDWEMSTIGHPLSDLANLMHPFYFASLDSLTPSTTSPSTTTTTTTSPSSPTNTTTTLTTNPLSNPSFTTHLPGLPAPSTVLAWYATAAKTWDPAPEMGWAAAFSVFRLAAICQGIAARLATRQASSASARGHAEAMGPLGETAWELVRRQREGRGGRRNAGDGKEGKEKSALAKL</sequence>
<dbReference type="AlphaFoldDB" id="A0AAI8W064"/>
<feature type="domain" description="Aminoglycoside phosphotransferase" evidence="2">
    <location>
        <begin position="30"/>
        <end position="265"/>
    </location>
</feature>
<dbReference type="SUPFAM" id="SSF56112">
    <property type="entry name" value="Protein kinase-like (PK-like)"/>
    <property type="match status" value="1"/>
</dbReference>
<dbReference type="CDD" id="cd05154">
    <property type="entry name" value="ACAD10_11_N-like"/>
    <property type="match status" value="1"/>
</dbReference>
<protein>
    <submittedName>
        <fullName evidence="3">Uu.00g019340.m01.CDS01</fullName>
    </submittedName>
</protein>
<dbReference type="InterPro" id="IPR002575">
    <property type="entry name" value="Aminoglycoside_PTrfase"/>
</dbReference>
<dbReference type="PANTHER" id="PTHR47829">
    <property type="entry name" value="HYDROLASE, PUTATIVE (AFU_ORTHOLOGUE AFUA_1G12880)-RELATED"/>
    <property type="match status" value="1"/>
</dbReference>
<feature type="region of interest" description="Disordered" evidence="1">
    <location>
        <begin position="274"/>
        <end position="304"/>
    </location>
</feature>
<reference evidence="3" key="1">
    <citation type="submission" date="2023-10" db="EMBL/GenBank/DDBJ databases">
        <authorList>
            <person name="Hackl T."/>
        </authorList>
    </citation>
    <scope>NUCLEOTIDE SEQUENCE</scope>
</reference>
<keyword evidence="4" id="KW-1185">Reference proteome</keyword>
<proteinExistence type="predicted"/>
<dbReference type="Pfam" id="PF01636">
    <property type="entry name" value="APH"/>
    <property type="match status" value="1"/>
</dbReference>
<evidence type="ECO:0000259" key="2">
    <source>
        <dbReference type="Pfam" id="PF01636"/>
    </source>
</evidence>
<dbReference type="Gene3D" id="3.30.200.20">
    <property type="entry name" value="Phosphorylase Kinase, domain 1"/>
    <property type="match status" value="1"/>
</dbReference>
<evidence type="ECO:0000313" key="4">
    <source>
        <dbReference type="Proteomes" id="UP001295740"/>
    </source>
</evidence>
<organism evidence="3 4">
    <name type="scientific">Anthostomella pinea</name>
    <dbReference type="NCBI Taxonomy" id="933095"/>
    <lineage>
        <taxon>Eukaryota</taxon>
        <taxon>Fungi</taxon>
        <taxon>Dikarya</taxon>
        <taxon>Ascomycota</taxon>
        <taxon>Pezizomycotina</taxon>
        <taxon>Sordariomycetes</taxon>
        <taxon>Xylariomycetidae</taxon>
        <taxon>Xylariales</taxon>
        <taxon>Xylariaceae</taxon>
        <taxon>Anthostomella</taxon>
    </lineage>
</organism>
<feature type="region of interest" description="Disordered" evidence="1">
    <location>
        <begin position="388"/>
        <end position="415"/>
    </location>
</feature>
<evidence type="ECO:0000313" key="3">
    <source>
        <dbReference type="EMBL" id="CAJ2513815.1"/>
    </source>
</evidence>
<dbReference type="EMBL" id="CAUWAG010000020">
    <property type="protein sequence ID" value="CAJ2513815.1"/>
    <property type="molecule type" value="Genomic_DNA"/>
</dbReference>
<dbReference type="Proteomes" id="UP001295740">
    <property type="component" value="Unassembled WGS sequence"/>
</dbReference>
<accession>A0AAI8W064</accession>
<dbReference type="InterPro" id="IPR011009">
    <property type="entry name" value="Kinase-like_dom_sf"/>
</dbReference>
<dbReference type="PANTHER" id="PTHR47829:SF1">
    <property type="entry name" value="HAD FAMILY PHOSPHATASE"/>
    <property type="match status" value="1"/>
</dbReference>
<dbReference type="InterPro" id="IPR052898">
    <property type="entry name" value="ACAD10-like"/>
</dbReference>